<keyword evidence="5" id="KW-1185">Reference proteome</keyword>
<dbReference type="InterPro" id="IPR011006">
    <property type="entry name" value="CheY-like_superfamily"/>
</dbReference>
<dbReference type="Gene3D" id="2.40.50.1020">
    <property type="entry name" value="LytTr DNA-binding domain"/>
    <property type="match status" value="1"/>
</dbReference>
<feature type="modified residue" description="4-aspartylphosphate" evidence="1">
    <location>
        <position position="54"/>
    </location>
</feature>
<evidence type="ECO:0000313" key="5">
    <source>
        <dbReference type="Proteomes" id="UP000632273"/>
    </source>
</evidence>
<dbReference type="InterPro" id="IPR046947">
    <property type="entry name" value="LytR-like"/>
</dbReference>
<gene>
    <name evidence="4" type="ORF">GCM10011383_13770</name>
</gene>
<dbReference type="SMART" id="SM00850">
    <property type="entry name" value="LytTR"/>
    <property type="match status" value="1"/>
</dbReference>
<dbReference type="RefSeq" id="WP_188812442.1">
    <property type="nucleotide sequence ID" value="NZ_BMHT01000002.1"/>
</dbReference>
<accession>A0ABQ1TUF0</accession>
<feature type="domain" description="Response regulatory" evidence="2">
    <location>
        <begin position="3"/>
        <end position="114"/>
    </location>
</feature>
<evidence type="ECO:0000259" key="2">
    <source>
        <dbReference type="PROSITE" id="PS50110"/>
    </source>
</evidence>
<sequence length="244" mass="27600">MISCLIVDDEQSAIDILKMFIAKTPFLTLAASTTNPLEALGIVQSQPIDLVFLDIHMPQLSGLDFMRLIKGKSKVVLTTAYSEFAVEGFELEVLDYLLKPIAFERFLKAAQKALNTFATPSARWQAPAEESDDYIFVKTENKGKMVKIDFQDIIYVEGMKNYLSINTPDESIVSLLNIKDLEERLPAKSFMRVHKSYIVSLNKIKALDGNQILFKDIKAYVPLGETYRNAFFEALQKKVMNGKK</sequence>
<dbReference type="EMBL" id="BMHT01000002">
    <property type="protein sequence ID" value="GGF03936.1"/>
    <property type="molecule type" value="Genomic_DNA"/>
</dbReference>
<dbReference type="SUPFAM" id="SSF52172">
    <property type="entry name" value="CheY-like"/>
    <property type="match status" value="1"/>
</dbReference>
<feature type="domain" description="HTH LytTR-type" evidence="3">
    <location>
        <begin position="142"/>
        <end position="237"/>
    </location>
</feature>
<dbReference type="InterPro" id="IPR007492">
    <property type="entry name" value="LytTR_DNA-bd_dom"/>
</dbReference>
<dbReference type="Pfam" id="PF04397">
    <property type="entry name" value="LytTR"/>
    <property type="match status" value="1"/>
</dbReference>
<dbReference type="InterPro" id="IPR001789">
    <property type="entry name" value="Sig_transdc_resp-reg_receiver"/>
</dbReference>
<evidence type="ECO:0000313" key="4">
    <source>
        <dbReference type="EMBL" id="GGF03936.1"/>
    </source>
</evidence>
<dbReference type="Proteomes" id="UP000632273">
    <property type="component" value="Unassembled WGS sequence"/>
</dbReference>
<dbReference type="Pfam" id="PF00072">
    <property type="entry name" value="Response_reg"/>
    <property type="match status" value="1"/>
</dbReference>
<dbReference type="PROSITE" id="PS50930">
    <property type="entry name" value="HTH_LYTTR"/>
    <property type="match status" value="1"/>
</dbReference>
<dbReference type="SMART" id="SM00448">
    <property type="entry name" value="REC"/>
    <property type="match status" value="1"/>
</dbReference>
<dbReference type="Gene3D" id="3.40.50.2300">
    <property type="match status" value="1"/>
</dbReference>
<dbReference type="PANTHER" id="PTHR37299:SF1">
    <property type="entry name" value="STAGE 0 SPORULATION PROTEIN A HOMOLOG"/>
    <property type="match status" value="1"/>
</dbReference>
<reference evidence="5" key="1">
    <citation type="journal article" date="2019" name="Int. J. Syst. Evol. Microbiol.">
        <title>The Global Catalogue of Microorganisms (GCM) 10K type strain sequencing project: providing services to taxonomists for standard genome sequencing and annotation.</title>
        <authorList>
            <consortium name="The Broad Institute Genomics Platform"/>
            <consortium name="The Broad Institute Genome Sequencing Center for Infectious Disease"/>
            <person name="Wu L."/>
            <person name="Ma J."/>
        </authorList>
    </citation>
    <scope>NUCLEOTIDE SEQUENCE [LARGE SCALE GENOMIC DNA]</scope>
    <source>
        <strain evidence="5">CGMCC 1.15197</strain>
    </source>
</reference>
<proteinExistence type="predicted"/>
<evidence type="ECO:0000259" key="3">
    <source>
        <dbReference type="PROSITE" id="PS50930"/>
    </source>
</evidence>
<dbReference type="PROSITE" id="PS50110">
    <property type="entry name" value="RESPONSE_REGULATORY"/>
    <property type="match status" value="1"/>
</dbReference>
<name>A0ABQ1TUF0_9BACT</name>
<keyword evidence="1" id="KW-0597">Phosphoprotein</keyword>
<organism evidence="4 5">
    <name type="scientific">Hymenobacter cavernae</name>
    <dbReference type="NCBI Taxonomy" id="2044852"/>
    <lineage>
        <taxon>Bacteria</taxon>
        <taxon>Pseudomonadati</taxon>
        <taxon>Bacteroidota</taxon>
        <taxon>Cytophagia</taxon>
        <taxon>Cytophagales</taxon>
        <taxon>Hymenobacteraceae</taxon>
        <taxon>Hymenobacter</taxon>
    </lineage>
</organism>
<comment type="caution">
    <text evidence="4">The sequence shown here is derived from an EMBL/GenBank/DDBJ whole genome shotgun (WGS) entry which is preliminary data.</text>
</comment>
<keyword evidence="4" id="KW-0238">DNA-binding</keyword>
<protein>
    <submittedName>
        <fullName evidence="4">DNA-binding response regulator</fullName>
    </submittedName>
</protein>
<evidence type="ECO:0000256" key="1">
    <source>
        <dbReference type="PROSITE-ProRule" id="PRU00169"/>
    </source>
</evidence>
<dbReference type="PANTHER" id="PTHR37299">
    <property type="entry name" value="TRANSCRIPTIONAL REGULATOR-RELATED"/>
    <property type="match status" value="1"/>
</dbReference>
<dbReference type="GO" id="GO:0003677">
    <property type="term" value="F:DNA binding"/>
    <property type="evidence" value="ECO:0007669"/>
    <property type="project" value="UniProtKB-KW"/>
</dbReference>